<reference evidence="2" key="1">
    <citation type="submission" date="2011-02" db="EMBL/GenBank/DDBJ databases">
        <title>Complete sequence of Spirochaeta sp. Buddy.</title>
        <authorList>
            <person name="Lucas S."/>
            <person name="Copeland A."/>
            <person name="Lapidus A."/>
            <person name="Cheng J.-F."/>
            <person name="Goodwin L."/>
            <person name="Pitluck S."/>
            <person name="Zeytun A."/>
            <person name="Detter J.C."/>
            <person name="Han C."/>
            <person name="Tapia R."/>
            <person name="Land M."/>
            <person name="Hauser L."/>
            <person name="Kyrpides N."/>
            <person name="Ivanova N."/>
            <person name="Mikhailova N."/>
            <person name="Pagani I."/>
            <person name="Ritalahti K.M."/>
            <person name="Loeffler F.E."/>
            <person name="Woyke T."/>
        </authorList>
    </citation>
    <scope>NUCLEOTIDE SEQUENCE [LARGE SCALE GENOMIC DNA]</scope>
    <source>
        <strain evidence="2">ATCC BAA-1886 / DSM 22777 / Buddy</strain>
    </source>
</reference>
<keyword evidence="2" id="KW-1185">Reference proteome</keyword>
<name>F0RSQ6_SPHGB</name>
<dbReference type="STRING" id="158189.SpiBuddy_2343"/>
<dbReference type="KEGG" id="sbu:SpiBuddy_2343"/>
<dbReference type="HOGENOM" id="CLU_2702883_0_0_12"/>
<proteinExistence type="predicted"/>
<dbReference type="Proteomes" id="UP000008466">
    <property type="component" value="Chromosome"/>
</dbReference>
<evidence type="ECO:0000313" key="1">
    <source>
        <dbReference type="EMBL" id="ADY14160.1"/>
    </source>
</evidence>
<evidence type="ECO:0000313" key="2">
    <source>
        <dbReference type="Proteomes" id="UP000008466"/>
    </source>
</evidence>
<protein>
    <submittedName>
        <fullName evidence="1">Uncharacterized protein</fullName>
    </submittedName>
</protein>
<sequence length="88" mass="10170">MYQPKQVVAFERRETYVFNSIAEAAVEYNVNKKIILDRINDGCTLKDGYTTLDWYSREGDTLSEFREMRQYIPEVVPTGLYSTNASGC</sequence>
<organism evidence="1 2">
    <name type="scientific">Sphaerochaeta globosa (strain ATCC BAA-1886 / DSM 22777 / Buddy)</name>
    <name type="common">Spirochaeta sp. (strain Buddy)</name>
    <dbReference type="NCBI Taxonomy" id="158189"/>
    <lineage>
        <taxon>Bacteria</taxon>
        <taxon>Pseudomonadati</taxon>
        <taxon>Spirochaetota</taxon>
        <taxon>Spirochaetia</taxon>
        <taxon>Spirochaetales</taxon>
        <taxon>Sphaerochaetaceae</taxon>
        <taxon>Sphaerochaeta</taxon>
    </lineage>
</organism>
<dbReference type="AlphaFoldDB" id="F0RSQ6"/>
<accession>F0RSQ6</accession>
<gene>
    <name evidence="1" type="ordered locus">SpiBuddy_2343</name>
</gene>
<dbReference type="EMBL" id="CP002541">
    <property type="protein sequence ID" value="ADY14160.1"/>
    <property type="molecule type" value="Genomic_DNA"/>
</dbReference>